<dbReference type="EMBL" id="CP012900">
    <property type="protein sequence ID" value="ALJ28176.1"/>
    <property type="molecule type" value="Genomic_DNA"/>
</dbReference>
<organism evidence="1 2">
    <name type="scientific">Stenotrophomonas acidaminiphila</name>
    <dbReference type="NCBI Taxonomy" id="128780"/>
    <lineage>
        <taxon>Bacteria</taxon>
        <taxon>Pseudomonadati</taxon>
        <taxon>Pseudomonadota</taxon>
        <taxon>Gammaproteobacteria</taxon>
        <taxon>Lysobacterales</taxon>
        <taxon>Lysobacteraceae</taxon>
        <taxon>Stenotrophomonas</taxon>
    </lineage>
</organism>
<evidence type="ECO:0000313" key="1">
    <source>
        <dbReference type="EMBL" id="ALJ28176.1"/>
    </source>
</evidence>
<dbReference type="GO" id="GO:0016787">
    <property type="term" value="F:hydrolase activity"/>
    <property type="evidence" value="ECO:0007669"/>
    <property type="project" value="UniProtKB-KW"/>
</dbReference>
<dbReference type="Proteomes" id="UP000061010">
    <property type="component" value="Chromosome"/>
</dbReference>
<sequence length="307" mass="33740">MAAYAVALMDAYHGEPSPLLKEATIRSMFTLRTDIPIDTNKKGLGWFLFRNDSRFAAYHAGSTFYSNAAVLLIPEQRTAAVILANTVGSDAVCEQFAFRWLEGHGLSVKDIVPQPAPLPVSPHIPRSRHAGYYAQKNGYAKVEETETGLSIRRDAETYPATETSPGVFAVQGAGEADGDLYYFRDIGPYHVLFWRRGQGERQLGYRIAGEALSSVWTTRLGRYRPFGYTMPGFERIAEAEVRLQDDGLPVLQVRYNTGTFTYPLVPVAADEARTGGLGPSMTGDAVSFGTDAGGEVMTYLGLTFRKE</sequence>
<dbReference type="Gene3D" id="3.40.710.10">
    <property type="entry name" value="DD-peptidase/beta-lactamase superfamily"/>
    <property type="match status" value="1"/>
</dbReference>
<name>A0A0S1AZC0_9GAMM</name>
<reference evidence="1 2" key="1">
    <citation type="journal article" date="2015" name="Genome Announc.">
        <title>Complete Genome Sequencing of Stenotrophomonas acidaminiphila ZAC14D2_NAIMI4_2, a Multidrug-Resistant Strain Isolated from Sediments of a Polluted River in Mexico, Uncovers New Antibiotic Resistance Genes and a Novel Class-II Lasso Peptide Biosynthesis Gene Cluster.</title>
        <authorList>
            <person name="Vinuesa P."/>
            <person name="Ochoa-Sanchez L.E."/>
        </authorList>
    </citation>
    <scope>NUCLEOTIDE SEQUENCE [LARGE SCALE GENOMIC DNA]</scope>
    <source>
        <strain evidence="1 2">ZAC14D2_NAIMI4_2</strain>
    </source>
</reference>
<dbReference type="AlphaFoldDB" id="A0A0S1AZC0"/>
<dbReference type="KEGG" id="sacz:AOT14_17970"/>
<keyword evidence="1" id="KW-0378">Hydrolase</keyword>
<dbReference type="PATRIC" id="fig|128780.6.peg.1798"/>
<gene>
    <name evidence="1" type="ORF">AOT14_17970</name>
</gene>
<keyword evidence="2" id="KW-1185">Reference proteome</keyword>
<dbReference type="InterPro" id="IPR012338">
    <property type="entry name" value="Beta-lactam/transpept-like"/>
</dbReference>
<evidence type="ECO:0000313" key="2">
    <source>
        <dbReference type="Proteomes" id="UP000061010"/>
    </source>
</evidence>
<dbReference type="SUPFAM" id="SSF56601">
    <property type="entry name" value="beta-lactamase/transpeptidase-like"/>
    <property type="match status" value="1"/>
</dbReference>
<proteinExistence type="predicted"/>
<accession>A0A0S1AZC0</accession>
<protein>
    <submittedName>
        <fullName evidence="1">Serine hydrolase</fullName>
    </submittedName>
</protein>
<dbReference type="OrthoDB" id="9799367at2"/>